<evidence type="ECO:0000256" key="7">
    <source>
        <dbReference type="ARBA" id="ARBA00023235"/>
    </source>
</evidence>
<evidence type="ECO:0000256" key="3">
    <source>
        <dbReference type="ARBA" id="ARBA00022692"/>
    </source>
</evidence>
<dbReference type="GO" id="GO:0016117">
    <property type="term" value="P:carotenoid biosynthetic process"/>
    <property type="evidence" value="ECO:0007669"/>
    <property type="project" value="UniProtKB-KW"/>
</dbReference>
<gene>
    <name evidence="11" type="ORF">C8E99_2121</name>
</gene>
<comment type="caution">
    <text evidence="11">The sequence shown here is derived from an EMBL/GenBank/DDBJ whole genome shotgun (WGS) entry which is preliminary data.</text>
</comment>
<comment type="subcellular location">
    <subcellularLocation>
        <location evidence="1">Membrane</location>
        <topology evidence="1">Multi-pass membrane protein</topology>
    </subcellularLocation>
</comment>
<keyword evidence="5 9" id="KW-1133">Transmembrane helix</keyword>
<evidence type="ECO:0000256" key="4">
    <source>
        <dbReference type="ARBA" id="ARBA00022746"/>
    </source>
</evidence>
<dbReference type="Pfam" id="PF18916">
    <property type="entry name" value="Lycopene_cyc"/>
    <property type="match status" value="1"/>
</dbReference>
<name>A0A3D9LD05_9MICC</name>
<proteinExistence type="predicted"/>
<dbReference type="RefSeq" id="WP_115932250.1">
    <property type="nucleotide sequence ID" value="NZ_QREH01000001.1"/>
</dbReference>
<sequence>MSYLALAGLFLLLPVAVAAYASWRRGLGRRWWAATALTIAVLVVLTVVFDNLMIAADLFRYNEELLTGWRVGLAPVEDLVWPVAAGLLLPAVSALLSGARRNGSSWVEPGRNDAGRHEAGREVDA</sequence>
<dbReference type="InterPro" id="IPR017825">
    <property type="entry name" value="Lycopene_cyclase_dom"/>
</dbReference>
<dbReference type="AlphaFoldDB" id="A0A3D9LD05"/>
<keyword evidence="12" id="KW-1185">Reference proteome</keyword>
<evidence type="ECO:0000256" key="8">
    <source>
        <dbReference type="SAM" id="MobiDB-lite"/>
    </source>
</evidence>
<evidence type="ECO:0000256" key="1">
    <source>
        <dbReference type="ARBA" id="ARBA00004141"/>
    </source>
</evidence>
<feature type="transmembrane region" description="Helical" evidence="9">
    <location>
        <begin position="31"/>
        <end position="59"/>
    </location>
</feature>
<evidence type="ECO:0000313" key="11">
    <source>
        <dbReference type="EMBL" id="REE04289.1"/>
    </source>
</evidence>
<feature type="domain" description="Lycopene cyclase" evidence="10">
    <location>
        <begin position="9"/>
        <end position="92"/>
    </location>
</feature>
<feature type="compositionally biased region" description="Basic and acidic residues" evidence="8">
    <location>
        <begin position="110"/>
        <end position="125"/>
    </location>
</feature>
<evidence type="ECO:0000313" key="12">
    <source>
        <dbReference type="Proteomes" id="UP000256727"/>
    </source>
</evidence>
<feature type="transmembrane region" description="Helical" evidence="9">
    <location>
        <begin position="79"/>
        <end position="99"/>
    </location>
</feature>
<dbReference type="GO" id="GO:0016872">
    <property type="term" value="F:intramolecular lyase activity"/>
    <property type="evidence" value="ECO:0007669"/>
    <property type="project" value="InterPro"/>
</dbReference>
<keyword evidence="4" id="KW-0125">Carotenoid biosynthesis</keyword>
<organism evidence="11 12">
    <name type="scientific">Citricoccus muralis</name>
    <dbReference type="NCBI Taxonomy" id="169134"/>
    <lineage>
        <taxon>Bacteria</taxon>
        <taxon>Bacillati</taxon>
        <taxon>Actinomycetota</taxon>
        <taxon>Actinomycetes</taxon>
        <taxon>Micrococcales</taxon>
        <taxon>Micrococcaceae</taxon>
        <taxon>Citricoccus</taxon>
    </lineage>
</organism>
<accession>A0A3D9LD05</accession>
<keyword evidence="7" id="KW-0413">Isomerase</keyword>
<evidence type="ECO:0000259" key="10">
    <source>
        <dbReference type="Pfam" id="PF18916"/>
    </source>
</evidence>
<evidence type="ECO:0000256" key="2">
    <source>
        <dbReference type="ARBA" id="ARBA00004829"/>
    </source>
</evidence>
<protein>
    <submittedName>
        <fullName evidence="11">Lycopene cyclase domain-containing protein</fullName>
    </submittedName>
</protein>
<keyword evidence="3 9" id="KW-0812">Transmembrane</keyword>
<evidence type="ECO:0000256" key="6">
    <source>
        <dbReference type="ARBA" id="ARBA00023136"/>
    </source>
</evidence>
<feature type="region of interest" description="Disordered" evidence="8">
    <location>
        <begin position="100"/>
        <end position="125"/>
    </location>
</feature>
<evidence type="ECO:0000256" key="5">
    <source>
        <dbReference type="ARBA" id="ARBA00022989"/>
    </source>
</evidence>
<dbReference type="Proteomes" id="UP000256727">
    <property type="component" value="Unassembled WGS sequence"/>
</dbReference>
<dbReference type="OrthoDB" id="4411839at2"/>
<keyword evidence="6 9" id="KW-0472">Membrane</keyword>
<dbReference type="EMBL" id="QREH01000001">
    <property type="protein sequence ID" value="REE04289.1"/>
    <property type="molecule type" value="Genomic_DNA"/>
</dbReference>
<reference evidence="11 12" key="1">
    <citation type="submission" date="2018-07" db="EMBL/GenBank/DDBJ databases">
        <title>Sequencing the genomes of 1000 actinobacteria strains.</title>
        <authorList>
            <person name="Klenk H.-P."/>
        </authorList>
    </citation>
    <scope>NUCLEOTIDE SEQUENCE [LARGE SCALE GENOMIC DNA]</scope>
    <source>
        <strain evidence="11 12">DSM 14442</strain>
    </source>
</reference>
<dbReference type="GO" id="GO:0045436">
    <property type="term" value="F:lycopene beta cyclase activity"/>
    <property type="evidence" value="ECO:0007669"/>
    <property type="project" value="UniProtKB-ARBA"/>
</dbReference>
<comment type="pathway">
    <text evidence="2">Carotenoid biosynthesis.</text>
</comment>
<dbReference type="NCBIfam" id="TIGR03462">
    <property type="entry name" value="CarR_dom_SF"/>
    <property type="match status" value="1"/>
</dbReference>
<evidence type="ECO:0000256" key="9">
    <source>
        <dbReference type="SAM" id="Phobius"/>
    </source>
</evidence>
<dbReference type="GO" id="GO:0016020">
    <property type="term" value="C:membrane"/>
    <property type="evidence" value="ECO:0007669"/>
    <property type="project" value="UniProtKB-SubCell"/>
</dbReference>